<feature type="transmembrane region" description="Helical" evidence="1">
    <location>
        <begin position="18"/>
        <end position="37"/>
    </location>
</feature>
<keyword evidence="1" id="KW-1133">Transmembrane helix</keyword>
<keyword evidence="3" id="KW-1185">Reference proteome</keyword>
<organism evidence="2 3">
    <name type="scientific">Serratia entomophila</name>
    <dbReference type="NCBI Taxonomy" id="42906"/>
    <lineage>
        <taxon>Bacteria</taxon>
        <taxon>Pseudomonadati</taxon>
        <taxon>Pseudomonadota</taxon>
        <taxon>Gammaproteobacteria</taxon>
        <taxon>Enterobacterales</taxon>
        <taxon>Yersiniaceae</taxon>
        <taxon>Serratia</taxon>
    </lineage>
</organism>
<feature type="transmembrane region" description="Helical" evidence="1">
    <location>
        <begin position="43"/>
        <end position="66"/>
    </location>
</feature>
<dbReference type="Proteomes" id="UP001056873">
    <property type="component" value="Chromosome"/>
</dbReference>
<evidence type="ECO:0000313" key="3">
    <source>
        <dbReference type="Proteomes" id="UP001056873"/>
    </source>
</evidence>
<gene>
    <name evidence="2" type="ORF">KFQ06_20670</name>
</gene>
<keyword evidence="1" id="KW-0812">Transmembrane</keyword>
<name>A0ABY5CR74_9GAMM</name>
<protein>
    <submittedName>
        <fullName evidence="2">Uncharacterized protein</fullName>
    </submittedName>
</protein>
<dbReference type="RefSeq" id="WP_252961042.1">
    <property type="nucleotide sequence ID" value="NZ_CAMKHK010000004.1"/>
</dbReference>
<keyword evidence="1" id="KW-0472">Membrane</keyword>
<reference evidence="2" key="1">
    <citation type="journal article" date="2022" name="BMC Genomics">
        <title>Genome sequence of the entomopathogenic Serratia entomophila isolate 626 and characterisation of the species specific itaconate degradation pathway.</title>
        <authorList>
            <person name="Vaughan A.L."/>
            <person name="Altermann E."/>
            <person name="Glare T.R."/>
            <person name="Hurst M.R.H."/>
        </authorList>
    </citation>
    <scope>NUCLEOTIDE SEQUENCE</scope>
    <source>
        <strain evidence="2">626</strain>
    </source>
</reference>
<evidence type="ECO:0000313" key="2">
    <source>
        <dbReference type="EMBL" id="USV00409.1"/>
    </source>
</evidence>
<sequence length="177" mass="20405">MNNYKLLKEVLMQQKTNIIMFAICCAIPIASYKAFTYNDAKDVFGVLINISAAIFTIVGLWVGFLYPTAMSSIVNDDISYIKNEKDSPRVEKLVYIIIISASIMIGILFLFLMRAILHTLSFYKEHVYVFRYIGMVYIYFLAWLQVRCVLSLIATNLHFVNQLHGRLNKARMEHDGD</sequence>
<evidence type="ECO:0000256" key="1">
    <source>
        <dbReference type="SAM" id="Phobius"/>
    </source>
</evidence>
<dbReference type="EMBL" id="CP074347">
    <property type="protein sequence ID" value="USV00409.1"/>
    <property type="molecule type" value="Genomic_DNA"/>
</dbReference>
<accession>A0ABY5CR74</accession>
<proteinExistence type="predicted"/>
<feature type="transmembrane region" description="Helical" evidence="1">
    <location>
        <begin position="93"/>
        <end position="117"/>
    </location>
</feature>
<feature type="transmembrane region" description="Helical" evidence="1">
    <location>
        <begin position="137"/>
        <end position="159"/>
    </location>
</feature>